<feature type="non-terminal residue" evidence="1">
    <location>
        <position position="1"/>
    </location>
</feature>
<dbReference type="InterPro" id="IPR021508">
    <property type="entry name" value="Gp17-like"/>
</dbReference>
<dbReference type="InterPro" id="IPR053745">
    <property type="entry name" value="Viral_Tail_Comp_sf"/>
</dbReference>
<reference evidence="1" key="1">
    <citation type="journal article" date="2014" name="Front. Microbiol.">
        <title>High frequency of phylogenetically diverse reductive dehalogenase-homologous genes in deep subseafloor sedimentary metagenomes.</title>
        <authorList>
            <person name="Kawai M."/>
            <person name="Futagami T."/>
            <person name="Toyoda A."/>
            <person name="Takaki Y."/>
            <person name="Nishi S."/>
            <person name="Hori S."/>
            <person name="Arai W."/>
            <person name="Tsubouchi T."/>
            <person name="Morono Y."/>
            <person name="Uchiyama I."/>
            <person name="Ito T."/>
            <person name="Fujiyama A."/>
            <person name="Inagaki F."/>
            <person name="Takami H."/>
        </authorList>
    </citation>
    <scope>NUCLEOTIDE SEQUENCE</scope>
    <source>
        <strain evidence="1">Expedition CK06-06</strain>
    </source>
</reference>
<dbReference type="Pfam" id="PF11367">
    <property type="entry name" value="Tail_completion_gp17"/>
    <property type="match status" value="1"/>
</dbReference>
<dbReference type="Gene3D" id="3.30.2000.30">
    <property type="match status" value="1"/>
</dbReference>
<accession>X1BX88</accession>
<dbReference type="EMBL" id="BART01011778">
    <property type="protein sequence ID" value="GAG88798.1"/>
    <property type="molecule type" value="Genomic_DNA"/>
</dbReference>
<sequence>AYKMIQEALRAKLIAHEDLYNLVKERIYILKLPQNPTYPAITYFRVSNLRHHDIDVSYPRFQFDSWASSYGVARSVANEIRKAIQREKGIWDGIKVIQVVYLNEVEIYENDTEIYHIVTDFQILYREE</sequence>
<proteinExistence type="predicted"/>
<comment type="caution">
    <text evidence="1">The sequence shown here is derived from an EMBL/GenBank/DDBJ whole genome shotgun (WGS) entry which is preliminary data.</text>
</comment>
<protein>
    <submittedName>
        <fullName evidence="1">Uncharacterized protein</fullName>
    </submittedName>
</protein>
<organism evidence="1">
    <name type="scientific">marine sediment metagenome</name>
    <dbReference type="NCBI Taxonomy" id="412755"/>
    <lineage>
        <taxon>unclassified sequences</taxon>
        <taxon>metagenomes</taxon>
        <taxon>ecological metagenomes</taxon>
    </lineage>
</organism>
<name>X1BX88_9ZZZZ</name>
<gene>
    <name evidence="1" type="ORF">S01H4_24903</name>
</gene>
<evidence type="ECO:0000313" key="1">
    <source>
        <dbReference type="EMBL" id="GAG88798.1"/>
    </source>
</evidence>
<dbReference type="AlphaFoldDB" id="X1BX88"/>